<dbReference type="AlphaFoldDB" id="A0A7C9LT07"/>
<evidence type="ECO:0000313" key="2">
    <source>
        <dbReference type="Proteomes" id="UP000483286"/>
    </source>
</evidence>
<dbReference type="RefSeq" id="WP_157458392.1">
    <property type="nucleotide sequence ID" value="NZ_WQLB01000006.1"/>
</dbReference>
<accession>A0A7C9LT07</accession>
<protein>
    <submittedName>
        <fullName evidence="1">Uncharacterized protein</fullName>
    </submittedName>
</protein>
<proteinExistence type="predicted"/>
<comment type="caution">
    <text evidence="1">The sequence shown here is derived from an EMBL/GenBank/DDBJ whole genome shotgun (WGS) entry which is preliminary data.</text>
</comment>
<reference evidence="1 2" key="1">
    <citation type="submission" date="2019-12" db="EMBL/GenBank/DDBJ databases">
        <title>Deinococcus sp. HMF7620 Genome sequencing and assembly.</title>
        <authorList>
            <person name="Kang H."/>
            <person name="Kim H."/>
            <person name="Joh K."/>
        </authorList>
    </citation>
    <scope>NUCLEOTIDE SEQUENCE [LARGE SCALE GENOMIC DNA]</scope>
    <source>
        <strain evidence="1 2">HMF7620</strain>
    </source>
</reference>
<evidence type="ECO:0000313" key="1">
    <source>
        <dbReference type="EMBL" id="MVN86320.1"/>
    </source>
</evidence>
<dbReference type="Proteomes" id="UP000483286">
    <property type="component" value="Unassembled WGS sequence"/>
</dbReference>
<organism evidence="1 2">
    <name type="scientific">Deinococcus arboris</name>
    <dbReference type="NCBI Taxonomy" id="2682977"/>
    <lineage>
        <taxon>Bacteria</taxon>
        <taxon>Thermotogati</taxon>
        <taxon>Deinococcota</taxon>
        <taxon>Deinococci</taxon>
        <taxon>Deinococcales</taxon>
        <taxon>Deinococcaceae</taxon>
        <taxon>Deinococcus</taxon>
    </lineage>
</organism>
<sequence length="119" mass="13005">MDSLRVKLTTGYISARLYLLISVTNSGDDTVPVVRTITLQGNAAHFIDLPLDSTLGITTTRPLPALLYPSDRLLVSLPFQALTQLEPLFFLPLQVSAHVRDMTGETFSSLPVTLHAPTE</sequence>
<name>A0A7C9LT07_9DEIO</name>
<gene>
    <name evidence="1" type="ORF">GO986_06035</name>
</gene>
<dbReference type="EMBL" id="WQLB01000006">
    <property type="protein sequence ID" value="MVN86320.1"/>
    <property type="molecule type" value="Genomic_DNA"/>
</dbReference>
<keyword evidence="2" id="KW-1185">Reference proteome</keyword>